<evidence type="ECO:0000256" key="1">
    <source>
        <dbReference type="ARBA" id="ARBA00009717"/>
    </source>
</evidence>
<evidence type="ECO:0000256" key="4">
    <source>
        <dbReference type="SAM" id="MobiDB-lite"/>
    </source>
</evidence>
<dbReference type="InterPro" id="IPR017767">
    <property type="entry name" value="PC-PLC"/>
</dbReference>
<dbReference type="InterPro" id="IPR007312">
    <property type="entry name" value="Phosphoesterase"/>
</dbReference>
<dbReference type="PANTHER" id="PTHR31956">
    <property type="entry name" value="NON-SPECIFIC PHOSPHOLIPASE C4-RELATED"/>
    <property type="match status" value="1"/>
</dbReference>
<organism evidence="7 8">
    <name type="scientific">Massilia terrae</name>
    <dbReference type="NCBI Taxonomy" id="1811224"/>
    <lineage>
        <taxon>Bacteria</taxon>
        <taxon>Pseudomonadati</taxon>
        <taxon>Pseudomonadota</taxon>
        <taxon>Betaproteobacteria</taxon>
        <taxon>Burkholderiales</taxon>
        <taxon>Oxalobacteraceae</taxon>
        <taxon>Telluria group</taxon>
        <taxon>Massilia</taxon>
    </lineage>
</organism>
<dbReference type="InterPro" id="IPR008475">
    <property type="entry name" value="PLipase_C_C"/>
</dbReference>
<dbReference type="Pfam" id="PF04185">
    <property type="entry name" value="Phosphoesterase"/>
    <property type="match status" value="1"/>
</dbReference>
<gene>
    <name evidence="7" type="ORF">NX778_03490</name>
</gene>
<name>A0ABT2CT10_9BURK</name>
<evidence type="ECO:0000259" key="6">
    <source>
        <dbReference type="Pfam" id="PF05506"/>
    </source>
</evidence>
<proteinExistence type="inferred from homology"/>
<comment type="caution">
    <text evidence="7">The sequence shown here is derived from an EMBL/GenBank/DDBJ whole genome shotgun (WGS) entry which is preliminary data.</text>
</comment>
<reference evidence="7 8" key="1">
    <citation type="submission" date="2022-08" db="EMBL/GenBank/DDBJ databases">
        <title>Reclassification of Massilia species as members of the genera Telluria, Duganella, Pseudoduganella, Mokoshia gen. nov. and Zemynaea gen. nov. using orthogonal and non-orthogonal genome-based approaches.</title>
        <authorList>
            <person name="Bowman J.P."/>
        </authorList>
    </citation>
    <scope>NUCLEOTIDE SEQUENCE [LARGE SCALE GENOMIC DNA]</scope>
    <source>
        <strain evidence="7 8">JCM 31606</strain>
    </source>
</reference>
<dbReference type="PANTHER" id="PTHR31956:SF1">
    <property type="entry name" value="NON-SPECIFIC PHOSPHOLIPASE C1"/>
    <property type="match status" value="1"/>
</dbReference>
<feature type="domain" description="Bacterial phospholipase C C-terminal" evidence="6">
    <location>
        <begin position="520"/>
        <end position="605"/>
    </location>
</feature>
<evidence type="ECO:0000313" key="7">
    <source>
        <dbReference type="EMBL" id="MCS0657123.1"/>
    </source>
</evidence>
<evidence type="ECO:0000256" key="3">
    <source>
        <dbReference type="ARBA" id="ARBA00022801"/>
    </source>
</evidence>
<dbReference type="InterPro" id="IPR017850">
    <property type="entry name" value="Alkaline_phosphatase_core_sf"/>
</dbReference>
<comment type="similarity">
    <text evidence="1">Belongs to the bacterial phospholipase C family.</text>
</comment>
<dbReference type="PROSITE" id="PS51318">
    <property type="entry name" value="TAT"/>
    <property type="match status" value="1"/>
</dbReference>
<keyword evidence="8" id="KW-1185">Reference proteome</keyword>
<dbReference type="InterPro" id="IPR006311">
    <property type="entry name" value="TAT_signal"/>
</dbReference>
<dbReference type="EC" id="3.1.4.3" evidence="2"/>
<keyword evidence="5" id="KW-0732">Signal</keyword>
<accession>A0ABT2CT10</accession>
<feature type="domain" description="Bacterial phospholipase C C-terminal" evidence="6">
    <location>
        <begin position="619"/>
        <end position="691"/>
    </location>
</feature>
<dbReference type="Proteomes" id="UP001204621">
    <property type="component" value="Unassembled WGS sequence"/>
</dbReference>
<dbReference type="Pfam" id="PF05506">
    <property type="entry name" value="PLipase_C_C"/>
    <property type="match status" value="2"/>
</dbReference>
<dbReference type="Gene3D" id="3.40.720.10">
    <property type="entry name" value="Alkaline Phosphatase, subunit A"/>
    <property type="match status" value="2"/>
</dbReference>
<dbReference type="EMBL" id="JANUGU010000001">
    <property type="protein sequence ID" value="MCS0657123.1"/>
    <property type="molecule type" value="Genomic_DNA"/>
</dbReference>
<dbReference type="NCBIfam" id="TIGR03396">
    <property type="entry name" value="PC_PLC"/>
    <property type="match status" value="1"/>
</dbReference>
<evidence type="ECO:0000313" key="8">
    <source>
        <dbReference type="Proteomes" id="UP001204621"/>
    </source>
</evidence>
<feature type="signal peptide" evidence="5">
    <location>
        <begin position="1"/>
        <end position="28"/>
    </location>
</feature>
<evidence type="ECO:0000256" key="2">
    <source>
        <dbReference type="ARBA" id="ARBA00012018"/>
    </source>
</evidence>
<protein>
    <recommendedName>
        <fullName evidence="2">phospholipase C</fullName>
        <ecNumber evidence="2">3.1.4.3</ecNumber>
    </recommendedName>
</protein>
<feature type="region of interest" description="Disordered" evidence="4">
    <location>
        <begin position="499"/>
        <end position="522"/>
    </location>
</feature>
<evidence type="ECO:0000256" key="5">
    <source>
        <dbReference type="SAM" id="SignalP"/>
    </source>
</evidence>
<dbReference type="RefSeq" id="WP_258810281.1">
    <property type="nucleotide sequence ID" value="NZ_JANUGU010000001.1"/>
</dbReference>
<feature type="chain" id="PRO_5045720843" description="phospholipase C" evidence="5">
    <location>
        <begin position="29"/>
        <end position="712"/>
    </location>
</feature>
<keyword evidence="3" id="KW-0378">Hydrolase</keyword>
<sequence>MKPGRRRFLRAGAVAAGAAALPASIARALAIPAARVSGTTADVEHVVILMQENRSFDHYFGTLAGVRGFGDPRPLTLREGRPVWYQPGDDGRHVLPFALRAGGGADDRSQCLESDLPHTWKGSQRTWAFHDAWVHRKGHGSMGYLTRQDIPFYFALADAFTIGDAYHASLFGPTNPNRMFLFSGTNGLSVNRDGFHALDNVDDLNYMAPMALDQAAWISPYTWTTYAERLSAHQVSWKVYQEYDNYGCNALAYFPQFRKLDLSDPEQRERYRCARAYAGEAAGLDGSGVPVNANPPDAQALVDLIAADVRSGALPAVSWIVSPAKFCEHPEMNPPGYGESLVARILDALTASPEVWAKTALIICYDEEGGFFDHVPPPVPPASPGEGYSGVPTTGETSGGEAVGLGARVPLLVVSPWTRGGWVCSEVFDHTSILRFLERRFGVAEPNISPWRRTVCGDLTSMFDFAHPNADRPGALFDTSHRSYLDRADALCRNHGPVAPPLDQALPAQERGAGGDATRPARPLPYHLAADGAREGDRFRIAFANSGRAGAAFTVYSLRHHGGPWYYTLPPGDAAIGSWGLQEFRDRQYDLRVYGPNGFLRVFRGGADSDVEARVDETARGTLALRLENHAARAAPVRIEDHAYGGGVRELLLDAGASVVLPWPVEASHGWYDIGITTGHDGAFARRFCGHVEDGMPSRSDPAFGAAREQAV</sequence>